<proteinExistence type="inferred from homology"/>
<organism evidence="8 9">
    <name type="scientific">Candidatus Methanocrinis natronophilus</name>
    <dbReference type="NCBI Taxonomy" id="3033396"/>
    <lineage>
        <taxon>Archaea</taxon>
        <taxon>Methanobacteriati</taxon>
        <taxon>Methanobacteriota</taxon>
        <taxon>Stenosarchaea group</taxon>
        <taxon>Methanomicrobia</taxon>
        <taxon>Methanotrichales</taxon>
        <taxon>Methanotrichaceae</taxon>
        <taxon>Methanocrinis</taxon>
    </lineage>
</organism>
<evidence type="ECO:0000256" key="5">
    <source>
        <dbReference type="ARBA" id="ARBA00023125"/>
    </source>
</evidence>
<dbReference type="SUPFAM" id="SSF46785">
    <property type="entry name" value="Winged helix' DNA-binding domain"/>
    <property type="match status" value="1"/>
</dbReference>
<protein>
    <submittedName>
        <fullName evidence="8">Transcriptional repressor</fullName>
    </submittedName>
</protein>
<dbReference type="Proteomes" id="UP001220010">
    <property type="component" value="Unassembled WGS sequence"/>
</dbReference>
<keyword evidence="5" id="KW-0238">DNA-binding</keyword>
<feature type="region of interest" description="Disordered" evidence="7">
    <location>
        <begin position="144"/>
        <end position="163"/>
    </location>
</feature>
<comment type="similarity">
    <text evidence="1">Belongs to the Fur family.</text>
</comment>
<dbReference type="EMBL" id="JARFPK010000010">
    <property type="protein sequence ID" value="MDF0590277.1"/>
    <property type="molecule type" value="Genomic_DNA"/>
</dbReference>
<gene>
    <name evidence="8" type="ORF">P0O15_03695</name>
</gene>
<keyword evidence="6" id="KW-0804">Transcription</keyword>
<evidence type="ECO:0000313" key="8">
    <source>
        <dbReference type="EMBL" id="MDF0590277.1"/>
    </source>
</evidence>
<name>A0ABT5X6T6_9EURY</name>
<dbReference type="Pfam" id="PF01475">
    <property type="entry name" value="FUR"/>
    <property type="match status" value="1"/>
</dbReference>
<evidence type="ECO:0000256" key="4">
    <source>
        <dbReference type="ARBA" id="ARBA00023015"/>
    </source>
</evidence>
<dbReference type="InterPro" id="IPR036388">
    <property type="entry name" value="WH-like_DNA-bd_sf"/>
</dbReference>
<dbReference type="CDD" id="cd07153">
    <property type="entry name" value="Fur_like"/>
    <property type="match status" value="1"/>
</dbReference>
<dbReference type="InterPro" id="IPR036390">
    <property type="entry name" value="WH_DNA-bd_sf"/>
</dbReference>
<evidence type="ECO:0000256" key="6">
    <source>
        <dbReference type="ARBA" id="ARBA00023163"/>
    </source>
</evidence>
<keyword evidence="3" id="KW-0862">Zinc</keyword>
<comment type="caution">
    <text evidence="8">The sequence shown here is derived from an EMBL/GenBank/DDBJ whole genome shotgun (WGS) entry which is preliminary data.</text>
</comment>
<dbReference type="InterPro" id="IPR002481">
    <property type="entry name" value="FUR"/>
</dbReference>
<sequence>MAESGDLESSIIKTFRNSGYRATPQRIAISRYILSTHEHPTAQKVFSEVKKDHPTVSLATIYTTIKALKDMGMLQELNHPQSETRLDPNMEPHLHLICSRCERISDWMDPEMEDFIARVSDEADFVVTGLRFDLKGICKRCRDGGKGDRSLAAAGESSSAKDADYTAVKV</sequence>
<keyword evidence="4" id="KW-0805">Transcription regulation</keyword>
<evidence type="ECO:0000256" key="7">
    <source>
        <dbReference type="SAM" id="MobiDB-lite"/>
    </source>
</evidence>
<dbReference type="PANTHER" id="PTHR33202">
    <property type="entry name" value="ZINC UPTAKE REGULATION PROTEIN"/>
    <property type="match status" value="1"/>
</dbReference>
<dbReference type="RefSeq" id="WP_316966030.1">
    <property type="nucleotide sequence ID" value="NZ_JARFPK010000010.1"/>
</dbReference>
<accession>A0ABT5X6T6</accession>
<evidence type="ECO:0000256" key="1">
    <source>
        <dbReference type="ARBA" id="ARBA00007957"/>
    </source>
</evidence>
<dbReference type="PANTHER" id="PTHR33202:SF7">
    <property type="entry name" value="FERRIC UPTAKE REGULATION PROTEIN"/>
    <property type="match status" value="1"/>
</dbReference>
<keyword evidence="2" id="KW-0678">Repressor</keyword>
<reference evidence="8 9" key="1">
    <citation type="submission" date="2023-03" db="EMBL/GenBank/DDBJ databases">
        <title>WGS of Methanotrichaceae archaeon Mx.</title>
        <authorList>
            <person name="Sorokin D.Y."/>
            <person name="Merkel A.Y."/>
        </authorList>
    </citation>
    <scope>NUCLEOTIDE SEQUENCE [LARGE SCALE GENOMIC DNA]</scope>
    <source>
        <strain evidence="8 9">Mx</strain>
    </source>
</reference>
<evidence type="ECO:0000256" key="2">
    <source>
        <dbReference type="ARBA" id="ARBA00022491"/>
    </source>
</evidence>
<dbReference type="InterPro" id="IPR043135">
    <property type="entry name" value="Fur_C"/>
</dbReference>
<keyword evidence="9" id="KW-1185">Reference proteome</keyword>
<evidence type="ECO:0000313" key="9">
    <source>
        <dbReference type="Proteomes" id="UP001220010"/>
    </source>
</evidence>
<dbReference type="Gene3D" id="3.30.1490.190">
    <property type="match status" value="1"/>
</dbReference>
<dbReference type="Gene3D" id="1.10.10.10">
    <property type="entry name" value="Winged helix-like DNA-binding domain superfamily/Winged helix DNA-binding domain"/>
    <property type="match status" value="1"/>
</dbReference>
<evidence type="ECO:0000256" key="3">
    <source>
        <dbReference type="ARBA" id="ARBA00022833"/>
    </source>
</evidence>